<evidence type="ECO:0000313" key="1">
    <source>
        <dbReference type="EMBL" id="OTG23975.1"/>
    </source>
</evidence>
<sequence length="52" mass="6262">MVYRKLVNYLPYWVKLRTERINGRLFQVFPSPAPLVVAQRDHTMFKKLITIL</sequence>
<dbReference type="AlphaFoldDB" id="A0A251UKX2"/>
<proteinExistence type="predicted"/>
<protein>
    <submittedName>
        <fullName evidence="1">Uncharacterized protein</fullName>
    </submittedName>
</protein>
<keyword evidence="2" id="KW-1185">Reference proteome</keyword>
<dbReference type="EMBL" id="CM007894">
    <property type="protein sequence ID" value="OTG23975.1"/>
    <property type="molecule type" value="Genomic_DNA"/>
</dbReference>
<organism evidence="1 2">
    <name type="scientific">Helianthus annuus</name>
    <name type="common">Common sunflower</name>
    <dbReference type="NCBI Taxonomy" id="4232"/>
    <lineage>
        <taxon>Eukaryota</taxon>
        <taxon>Viridiplantae</taxon>
        <taxon>Streptophyta</taxon>
        <taxon>Embryophyta</taxon>
        <taxon>Tracheophyta</taxon>
        <taxon>Spermatophyta</taxon>
        <taxon>Magnoliopsida</taxon>
        <taxon>eudicotyledons</taxon>
        <taxon>Gunneridae</taxon>
        <taxon>Pentapetalae</taxon>
        <taxon>asterids</taxon>
        <taxon>campanulids</taxon>
        <taxon>Asterales</taxon>
        <taxon>Asteraceae</taxon>
        <taxon>Asteroideae</taxon>
        <taxon>Heliantheae alliance</taxon>
        <taxon>Heliantheae</taxon>
        <taxon>Helianthus</taxon>
    </lineage>
</organism>
<accession>A0A251UKX2</accession>
<name>A0A251UKX2_HELAN</name>
<gene>
    <name evidence="1" type="ORF">HannXRQ_Chr05g0131541</name>
</gene>
<evidence type="ECO:0000313" key="2">
    <source>
        <dbReference type="Proteomes" id="UP000215914"/>
    </source>
</evidence>
<dbReference type="Proteomes" id="UP000215914">
    <property type="component" value="Chromosome 5"/>
</dbReference>
<dbReference type="InParanoid" id="A0A251UKX2"/>
<reference evidence="2" key="1">
    <citation type="journal article" date="2017" name="Nature">
        <title>The sunflower genome provides insights into oil metabolism, flowering and Asterid evolution.</title>
        <authorList>
            <person name="Badouin H."/>
            <person name="Gouzy J."/>
            <person name="Grassa C.J."/>
            <person name="Murat F."/>
            <person name="Staton S.E."/>
            <person name="Cottret L."/>
            <person name="Lelandais-Briere C."/>
            <person name="Owens G.L."/>
            <person name="Carrere S."/>
            <person name="Mayjonade B."/>
            <person name="Legrand L."/>
            <person name="Gill N."/>
            <person name="Kane N.C."/>
            <person name="Bowers J.E."/>
            <person name="Hubner S."/>
            <person name="Bellec A."/>
            <person name="Berard A."/>
            <person name="Berges H."/>
            <person name="Blanchet N."/>
            <person name="Boniface M.C."/>
            <person name="Brunel D."/>
            <person name="Catrice O."/>
            <person name="Chaidir N."/>
            <person name="Claudel C."/>
            <person name="Donnadieu C."/>
            <person name="Faraut T."/>
            <person name="Fievet G."/>
            <person name="Helmstetter N."/>
            <person name="King M."/>
            <person name="Knapp S.J."/>
            <person name="Lai Z."/>
            <person name="Le Paslier M.C."/>
            <person name="Lippi Y."/>
            <person name="Lorenzon L."/>
            <person name="Mandel J.R."/>
            <person name="Marage G."/>
            <person name="Marchand G."/>
            <person name="Marquand E."/>
            <person name="Bret-Mestries E."/>
            <person name="Morien E."/>
            <person name="Nambeesan S."/>
            <person name="Nguyen T."/>
            <person name="Pegot-Espagnet P."/>
            <person name="Pouilly N."/>
            <person name="Raftis F."/>
            <person name="Sallet E."/>
            <person name="Schiex T."/>
            <person name="Thomas J."/>
            <person name="Vandecasteele C."/>
            <person name="Vares D."/>
            <person name="Vear F."/>
            <person name="Vautrin S."/>
            <person name="Crespi M."/>
            <person name="Mangin B."/>
            <person name="Burke J.M."/>
            <person name="Salse J."/>
            <person name="Munos S."/>
            <person name="Vincourt P."/>
            <person name="Rieseberg L.H."/>
            <person name="Langlade N.B."/>
        </authorList>
    </citation>
    <scope>NUCLEOTIDE SEQUENCE [LARGE SCALE GENOMIC DNA]</scope>
    <source>
        <strain evidence="2">cv. SF193</strain>
    </source>
</reference>